<evidence type="ECO:0000256" key="4">
    <source>
        <dbReference type="ARBA" id="ARBA00022723"/>
    </source>
</evidence>
<keyword evidence="5 8" id="KW-0863">Zinc-finger</keyword>
<keyword evidence="10" id="KW-0812">Transmembrane</keyword>
<keyword evidence="10" id="KW-0472">Membrane</keyword>
<proteinExistence type="predicted"/>
<evidence type="ECO:0000256" key="8">
    <source>
        <dbReference type="PROSITE-ProRule" id="PRU00175"/>
    </source>
</evidence>
<dbReference type="SUPFAM" id="SSF57850">
    <property type="entry name" value="RING/U-box"/>
    <property type="match status" value="1"/>
</dbReference>
<evidence type="ECO:0000256" key="9">
    <source>
        <dbReference type="SAM" id="MobiDB-lite"/>
    </source>
</evidence>
<comment type="catalytic activity">
    <reaction evidence="1">
        <text>S-ubiquitinyl-[E2 ubiquitin-conjugating enzyme]-L-cysteine + [acceptor protein]-L-lysine = [E2 ubiquitin-conjugating enzyme]-L-cysteine + N(6)-ubiquitinyl-[acceptor protein]-L-lysine.</text>
        <dbReference type="EC" id="2.3.2.27"/>
    </reaction>
</comment>
<feature type="compositionally biased region" description="Low complexity" evidence="9">
    <location>
        <begin position="99"/>
        <end position="111"/>
    </location>
</feature>
<organism evidence="12 13">
    <name type="scientific">Salix viminalis</name>
    <name type="common">Common osier</name>
    <name type="synonym">Basket willow</name>
    <dbReference type="NCBI Taxonomy" id="40686"/>
    <lineage>
        <taxon>Eukaryota</taxon>
        <taxon>Viridiplantae</taxon>
        <taxon>Streptophyta</taxon>
        <taxon>Embryophyta</taxon>
        <taxon>Tracheophyta</taxon>
        <taxon>Spermatophyta</taxon>
        <taxon>Magnoliopsida</taxon>
        <taxon>eudicotyledons</taxon>
        <taxon>Gunneridae</taxon>
        <taxon>Pentapetalae</taxon>
        <taxon>rosids</taxon>
        <taxon>fabids</taxon>
        <taxon>Malpighiales</taxon>
        <taxon>Salicaceae</taxon>
        <taxon>Saliceae</taxon>
        <taxon>Salix</taxon>
    </lineage>
</organism>
<dbReference type="PANTHER" id="PTHR35165:SF1">
    <property type="entry name" value="OS04G0577375 PROTEIN"/>
    <property type="match status" value="1"/>
</dbReference>
<keyword evidence="4" id="KW-0479">Metal-binding</keyword>
<sequence length="247" mass="27717">MVVIEGAASLESLLRDMGNKNGQPPASKASIEAMPGVEIGEDNKDGECAICLEEWESGAIVRKMPCKPRFHGNCVEKWLKIHGNCPVCRRNRDSDENPSSDSTDFSTSSPSATDHETMMFPAYHCIFKLVFKQTKKKPLRFSFKTKPENWNWSMGTLEEDKHEADEEYYSGKTYGNCLWSILVSMAGGLLLLWWGYEHHPTNTQLWMVPFGLILFLTPLIAWVALVGSGTCACEVEDDESKTNDLLV</sequence>
<keyword evidence="13" id="KW-1185">Reference proteome</keyword>
<dbReference type="GO" id="GO:0061630">
    <property type="term" value="F:ubiquitin protein ligase activity"/>
    <property type="evidence" value="ECO:0007669"/>
    <property type="project" value="UniProtKB-EC"/>
</dbReference>
<feature type="transmembrane region" description="Helical" evidence="10">
    <location>
        <begin position="178"/>
        <end position="196"/>
    </location>
</feature>
<evidence type="ECO:0000256" key="2">
    <source>
        <dbReference type="ARBA" id="ARBA00012483"/>
    </source>
</evidence>
<dbReference type="InterPro" id="IPR001841">
    <property type="entry name" value="Znf_RING"/>
</dbReference>
<keyword evidence="10" id="KW-1133">Transmembrane helix</keyword>
<keyword evidence="6" id="KW-0833">Ubl conjugation pathway</keyword>
<accession>A0A9Q0ZCL5</accession>
<protein>
    <recommendedName>
        <fullName evidence="2">RING-type E3 ubiquitin transferase</fullName>
        <ecNumber evidence="2">2.3.2.27</ecNumber>
    </recommendedName>
</protein>
<dbReference type="InterPro" id="IPR032238">
    <property type="entry name" value="ATP-synth_Z"/>
</dbReference>
<feature type="transmembrane region" description="Helical" evidence="10">
    <location>
        <begin position="205"/>
        <end position="225"/>
    </location>
</feature>
<evidence type="ECO:0000313" key="12">
    <source>
        <dbReference type="EMBL" id="KAJ6729644.1"/>
    </source>
</evidence>
<dbReference type="PANTHER" id="PTHR35165">
    <property type="entry name" value="OS08G0113900 PROTEIN"/>
    <property type="match status" value="1"/>
</dbReference>
<evidence type="ECO:0000259" key="11">
    <source>
        <dbReference type="PROSITE" id="PS50089"/>
    </source>
</evidence>
<dbReference type="GO" id="GO:0008270">
    <property type="term" value="F:zinc ion binding"/>
    <property type="evidence" value="ECO:0007669"/>
    <property type="project" value="UniProtKB-KW"/>
</dbReference>
<dbReference type="GO" id="GO:0016567">
    <property type="term" value="P:protein ubiquitination"/>
    <property type="evidence" value="ECO:0007669"/>
    <property type="project" value="UniProtKB-ARBA"/>
</dbReference>
<dbReference type="EMBL" id="JAPFFL010000004">
    <property type="protein sequence ID" value="KAJ6729644.1"/>
    <property type="molecule type" value="Genomic_DNA"/>
</dbReference>
<gene>
    <name evidence="12" type="ORF">OIU85_020543</name>
</gene>
<dbReference type="Gene3D" id="3.30.40.10">
    <property type="entry name" value="Zinc/RING finger domain, C3HC4 (zinc finger)"/>
    <property type="match status" value="1"/>
</dbReference>
<evidence type="ECO:0000256" key="6">
    <source>
        <dbReference type="ARBA" id="ARBA00022786"/>
    </source>
</evidence>
<dbReference type="OrthoDB" id="1423823at2759"/>
<comment type="caution">
    <text evidence="12">The sequence shown here is derived from an EMBL/GenBank/DDBJ whole genome shotgun (WGS) entry which is preliminary data.</text>
</comment>
<reference evidence="12" key="2">
    <citation type="journal article" date="2023" name="Int. J. Mol. Sci.">
        <title>De Novo Assembly and Annotation of 11 Diverse Shrub Willow (Salix) Genomes Reveals Novel Gene Organization in Sex-Linked Regions.</title>
        <authorList>
            <person name="Hyden B."/>
            <person name="Feng K."/>
            <person name="Yates T.B."/>
            <person name="Jawdy S."/>
            <person name="Cereghino C."/>
            <person name="Smart L.B."/>
            <person name="Muchero W."/>
        </authorList>
    </citation>
    <scope>NUCLEOTIDE SEQUENCE [LARGE SCALE GENOMIC DNA]</scope>
    <source>
        <tissue evidence="12">Shoot tip</tissue>
    </source>
</reference>
<name>A0A9Q0ZCL5_SALVM</name>
<dbReference type="InterPro" id="IPR013083">
    <property type="entry name" value="Znf_RING/FYVE/PHD"/>
</dbReference>
<keyword evidence="7" id="KW-0862">Zinc</keyword>
<evidence type="ECO:0000256" key="1">
    <source>
        <dbReference type="ARBA" id="ARBA00000900"/>
    </source>
</evidence>
<feature type="region of interest" description="Disordered" evidence="9">
    <location>
        <begin position="90"/>
        <end position="112"/>
    </location>
</feature>
<evidence type="ECO:0000256" key="5">
    <source>
        <dbReference type="ARBA" id="ARBA00022771"/>
    </source>
</evidence>
<evidence type="ECO:0000313" key="13">
    <source>
        <dbReference type="Proteomes" id="UP001151529"/>
    </source>
</evidence>
<keyword evidence="3" id="KW-0808">Transferase</keyword>
<evidence type="ECO:0000256" key="3">
    <source>
        <dbReference type="ARBA" id="ARBA00022679"/>
    </source>
</evidence>
<dbReference type="Pfam" id="PF16594">
    <property type="entry name" value="ATP-synt_Z"/>
    <property type="match status" value="1"/>
</dbReference>
<dbReference type="CDD" id="cd16454">
    <property type="entry name" value="RING-H2_PA-TM-RING"/>
    <property type="match status" value="1"/>
</dbReference>
<dbReference type="Pfam" id="PF13639">
    <property type="entry name" value="zf-RING_2"/>
    <property type="match status" value="1"/>
</dbReference>
<dbReference type="PROSITE" id="PS50089">
    <property type="entry name" value="ZF_RING_2"/>
    <property type="match status" value="1"/>
</dbReference>
<reference evidence="12" key="1">
    <citation type="submission" date="2022-11" db="EMBL/GenBank/DDBJ databases">
        <authorList>
            <person name="Hyden B.L."/>
            <person name="Feng K."/>
            <person name="Yates T."/>
            <person name="Jawdy S."/>
            <person name="Smart L.B."/>
            <person name="Muchero W."/>
        </authorList>
    </citation>
    <scope>NUCLEOTIDE SEQUENCE</scope>
    <source>
        <tissue evidence="12">Shoot tip</tissue>
    </source>
</reference>
<dbReference type="AlphaFoldDB" id="A0A9Q0ZCL5"/>
<evidence type="ECO:0000256" key="7">
    <source>
        <dbReference type="ARBA" id="ARBA00022833"/>
    </source>
</evidence>
<dbReference type="FunFam" id="3.30.40.10:FF:000127">
    <property type="entry name" value="E3 ubiquitin-protein ligase RNF181"/>
    <property type="match status" value="1"/>
</dbReference>
<feature type="domain" description="RING-type" evidence="11">
    <location>
        <begin position="48"/>
        <end position="89"/>
    </location>
</feature>
<dbReference type="EC" id="2.3.2.27" evidence="2"/>
<evidence type="ECO:0000256" key="10">
    <source>
        <dbReference type="SAM" id="Phobius"/>
    </source>
</evidence>
<dbReference type="Proteomes" id="UP001151529">
    <property type="component" value="Chromosome 2"/>
</dbReference>
<dbReference type="SMART" id="SM00184">
    <property type="entry name" value="RING"/>
    <property type="match status" value="1"/>
</dbReference>